<sequence>MPDRMTAAKFEPNENWVPPGYFVRHDARLVSSSHDYGTATVFEDSLAARITDDSSDIRATVSRPIEVREMEDFQDAGQNSSHTIITRNEGLDNFAIGTWEPSKMSSVMASVPLYLYLSMNVNHLDN</sequence>
<reference evidence="1" key="1">
    <citation type="submission" date="2018-11" db="EMBL/GenBank/DDBJ databases">
        <authorList>
            <consortium name="Pathogen Informatics"/>
        </authorList>
    </citation>
    <scope>NUCLEOTIDE SEQUENCE</scope>
</reference>
<organism evidence="1 2">
    <name type="scientific">Protopolystoma xenopodis</name>
    <dbReference type="NCBI Taxonomy" id="117903"/>
    <lineage>
        <taxon>Eukaryota</taxon>
        <taxon>Metazoa</taxon>
        <taxon>Spiralia</taxon>
        <taxon>Lophotrochozoa</taxon>
        <taxon>Platyhelminthes</taxon>
        <taxon>Monogenea</taxon>
        <taxon>Polyopisthocotylea</taxon>
        <taxon>Polystomatidea</taxon>
        <taxon>Polystomatidae</taxon>
        <taxon>Protopolystoma</taxon>
    </lineage>
</organism>
<proteinExistence type="predicted"/>
<comment type="caution">
    <text evidence="1">The sequence shown here is derived from an EMBL/GenBank/DDBJ whole genome shotgun (WGS) entry which is preliminary data.</text>
</comment>
<name>A0A448X7H7_9PLAT</name>
<dbReference type="Proteomes" id="UP000784294">
    <property type="component" value="Unassembled WGS sequence"/>
</dbReference>
<evidence type="ECO:0000313" key="1">
    <source>
        <dbReference type="EMBL" id="VEL30063.1"/>
    </source>
</evidence>
<dbReference type="AlphaFoldDB" id="A0A448X7H7"/>
<gene>
    <name evidence="1" type="ORF">PXEA_LOCUS23503</name>
</gene>
<protein>
    <submittedName>
        <fullName evidence="1">Uncharacterized protein</fullName>
    </submittedName>
</protein>
<evidence type="ECO:0000313" key="2">
    <source>
        <dbReference type="Proteomes" id="UP000784294"/>
    </source>
</evidence>
<accession>A0A448X7H7</accession>
<keyword evidence="2" id="KW-1185">Reference proteome</keyword>
<dbReference type="EMBL" id="CAAALY010109050">
    <property type="protein sequence ID" value="VEL30063.1"/>
    <property type="molecule type" value="Genomic_DNA"/>
</dbReference>